<dbReference type="OrthoDB" id="1869436at2759"/>
<reference evidence="7 8" key="1">
    <citation type="submission" date="2017-09" db="EMBL/GenBank/DDBJ databases">
        <title>WGS assembly of Aquilegia coerulea Goldsmith.</title>
        <authorList>
            <person name="Hodges S."/>
            <person name="Kramer E."/>
            <person name="Nordborg M."/>
            <person name="Tomkins J."/>
            <person name="Borevitz J."/>
            <person name="Derieg N."/>
            <person name="Yan J."/>
            <person name="Mihaltcheva S."/>
            <person name="Hayes R.D."/>
            <person name="Rokhsar D."/>
        </authorList>
    </citation>
    <scope>NUCLEOTIDE SEQUENCE [LARGE SCALE GENOMIC DNA]</scope>
    <source>
        <strain evidence="8">cv. Goldsmith</strain>
    </source>
</reference>
<evidence type="ECO:0000256" key="3">
    <source>
        <dbReference type="ARBA" id="ARBA00022801"/>
    </source>
</evidence>
<protein>
    <recommendedName>
        <fullName evidence="6">Ubiquitin-like protease family profile domain-containing protein</fullName>
    </recommendedName>
</protein>
<dbReference type="InterPro" id="IPR038765">
    <property type="entry name" value="Papain-like_cys_pep_sf"/>
</dbReference>
<evidence type="ECO:0000256" key="1">
    <source>
        <dbReference type="ARBA" id="ARBA00005234"/>
    </source>
</evidence>
<feature type="compositionally biased region" description="Basic and acidic residues" evidence="5">
    <location>
        <begin position="540"/>
        <end position="554"/>
    </location>
</feature>
<dbReference type="PANTHER" id="PTHR33018">
    <property type="entry name" value="OS10G0338966 PROTEIN-RELATED"/>
    <property type="match status" value="1"/>
</dbReference>
<name>A0A2G5CX95_AQUCA</name>
<dbReference type="Proteomes" id="UP000230069">
    <property type="component" value="Unassembled WGS sequence"/>
</dbReference>
<keyword evidence="3" id="KW-0378">Hydrolase</keyword>
<proteinExistence type="inferred from homology"/>
<dbReference type="EMBL" id="KZ305052">
    <property type="protein sequence ID" value="PIA35545.1"/>
    <property type="molecule type" value="Genomic_DNA"/>
</dbReference>
<feature type="compositionally biased region" description="Low complexity" evidence="5">
    <location>
        <begin position="497"/>
        <end position="508"/>
    </location>
</feature>
<dbReference type="AlphaFoldDB" id="A0A2G5CX95"/>
<keyword evidence="2" id="KW-0645">Protease</keyword>
<dbReference type="Pfam" id="PF03004">
    <property type="entry name" value="Transposase_24"/>
    <property type="match status" value="1"/>
</dbReference>
<dbReference type="PANTHER" id="PTHR33018:SF31">
    <property type="entry name" value="TRANSPOSASE, PTTA_EN_SPM, PLANT"/>
    <property type="match status" value="1"/>
</dbReference>
<dbReference type="PROSITE" id="PS50600">
    <property type="entry name" value="ULP_PROTEASE"/>
    <property type="match status" value="1"/>
</dbReference>
<keyword evidence="8" id="KW-1185">Reference proteome</keyword>
<feature type="region of interest" description="Disordered" evidence="5">
    <location>
        <begin position="491"/>
        <end position="511"/>
    </location>
</feature>
<evidence type="ECO:0000256" key="2">
    <source>
        <dbReference type="ARBA" id="ARBA00022670"/>
    </source>
</evidence>
<evidence type="ECO:0000313" key="7">
    <source>
        <dbReference type="EMBL" id="PIA35547.1"/>
    </source>
</evidence>
<dbReference type="InterPro" id="IPR003653">
    <property type="entry name" value="Peptidase_C48_C"/>
</dbReference>
<evidence type="ECO:0000313" key="8">
    <source>
        <dbReference type="Proteomes" id="UP000230069"/>
    </source>
</evidence>
<comment type="similarity">
    <text evidence="1">Belongs to the peptidase C48 family.</text>
</comment>
<accession>A0A2G5CX95</accession>
<dbReference type="Pfam" id="PF02902">
    <property type="entry name" value="Peptidase_C48"/>
    <property type="match status" value="1"/>
</dbReference>
<evidence type="ECO:0000259" key="6">
    <source>
        <dbReference type="PROSITE" id="PS50600"/>
    </source>
</evidence>
<dbReference type="EMBL" id="KZ305052">
    <property type="protein sequence ID" value="PIA35547.1"/>
    <property type="molecule type" value="Genomic_DNA"/>
</dbReference>
<feature type="domain" description="Ubiquitin-like protease family profile" evidence="6">
    <location>
        <begin position="698"/>
        <end position="854"/>
    </location>
</feature>
<evidence type="ECO:0000256" key="4">
    <source>
        <dbReference type="SAM" id="Coils"/>
    </source>
</evidence>
<organism evidence="7 8">
    <name type="scientific">Aquilegia coerulea</name>
    <name type="common">Rocky mountain columbine</name>
    <dbReference type="NCBI Taxonomy" id="218851"/>
    <lineage>
        <taxon>Eukaryota</taxon>
        <taxon>Viridiplantae</taxon>
        <taxon>Streptophyta</taxon>
        <taxon>Embryophyta</taxon>
        <taxon>Tracheophyta</taxon>
        <taxon>Spermatophyta</taxon>
        <taxon>Magnoliopsida</taxon>
        <taxon>Ranunculales</taxon>
        <taxon>Ranunculaceae</taxon>
        <taxon>Thalictroideae</taxon>
        <taxon>Aquilegia</taxon>
    </lineage>
</organism>
<feature type="coiled-coil region" evidence="4">
    <location>
        <begin position="441"/>
        <end position="475"/>
    </location>
</feature>
<dbReference type="SUPFAM" id="SSF54001">
    <property type="entry name" value="Cysteine proteinases"/>
    <property type="match status" value="1"/>
</dbReference>
<dbReference type="InterPro" id="IPR004252">
    <property type="entry name" value="Probable_transposase_24"/>
</dbReference>
<sequence>MNLRSKRKKPGEQREEQEEKNEDMCNTEILARMKNRKEFIKENKKKKQKNDEISESFGTQDVVNVLLGQYFSFNETTVSDREECSIKIDQNNTGENGGNGEKAILSSMSVEEADGIVEPNSETSQREEEGLVSNCEEDLRNSMLQAGGEHEYEESGQTHNRRLVKTLSTKSRKGRKGRGITTLSHITEDTNAVRKVIEFNTNGQPIGPNAHEFSSYLGILGRKMVPIIYESWPKVPKDLKEIIWNSAQDKYVIDPERRKTVLSAIGERWKSFKAILTKVHIYPFKNQPQLLTRPPEKYKFITQEHWDIFVKSRLSEDFQAKSKLQSERRAKNIYNHRLGRKGYVGLVEELKQSLGTSVDKLDRCDLWKKARQNKKGLYLDDAVREKAELIDELTKQKKDGNLVIQVNDDILTLALGTPEHSGRVRAAGPFITPAAYFNHPKRNSRKNVTELQQKVNEQADKILEVNQMIHELQAEYDVIPPQGLPIIPSSENTVIPSSENTGSNTNNSDSRKHLVTPFVETKSCGSQDWSGCPNDDYHLESESDCQSMDKRNTKSDLPPVKSNCRIGKSKQCRLAVDSKANIVAHGMVFERVELNEKIHSVPLGENNIRVAIEYAISPNALLPVPVIGEMTMVKDAIGSCVAWPKEFVLTGVEEVECQAAGENSGPIHAFASLIDQIMSTDSITIAMQNGIFGEQVEAYHNKADLMCLCNMQDITGSCIITYIRVLYDNLVSHGEKYVFVNPVSISSARGPDASAIITKRLQTAKTDKFFFVPYNMRGHWILMVIDSSSMDIYWLDPMQKPPSIDIKIYVTAGIKALQTDGKRRPNPTWHSVKCPKQPMDSQCGYYVMRYMRELVEERNLSISEKVLLFAEKNSYSQDEIDEVRLELIDFILTHM</sequence>
<feature type="region of interest" description="Disordered" evidence="5">
    <location>
        <begin position="1"/>
        <end position="26"/>
    </location>
</feature>
<dbReference type="STRING" id="218851.A0A2G5CX95"/>
<gene>
    <name evidence="7" type="ORF">AQUCO_03500122v1</name>
</gene>
<dbReference type="GO" id="GO:0006508">
    <property type="term" value="P:proteolysis"/>
    <property type="evidence" value="ECO:0007669"/>
    <property type="project" value="UniProtKB-KW"/>
</dbReference>
<dbReference type="GO" id="GO:0008234">
    <property type="term" value="F:cysteine-type peptidase activity"/>
    <property type="evidence" value="ECO:0007669"/>
    <property type="project" value="InterPro"/>
</dbReference>
<feature type="region of interest" description="Disordered" evidence="5">
    <location>
        <begin position="540"/>
        <end position="560"/>
    </location>
</feature>
<dbReference type="InterPro" id="IPR058352">
    <property type="entry name" value="DUF8039"/>
</dbReference>
<keyword evidence="4" id="KW-0175">Coiled coil</keyword>
<dbReference type="Pfam" id="PF26133">
    <property type="entry name" value="DUF8039"/>
    <property type="match status" value="1"/>
</dbReference>
<dbReference type="Gene3D" id="3.40.395.10">
    <property type="entry name" value="Adenoviral Proteinase, Chain A"/>
    <property type="match status" value="1"/>
</dbReference>
<evidence type="ECO:0000256" key="5">
    <source>
        <dbReference type="SAM" id="MobiDB-lite"/>
    </source>
</evidence>